<dbReference type="AlphaFoldDB" id="A0A7S4UTC5"/>
<reference evidence="2" key="1">
    <citation type="submission" date="2021-01" db="EMBL/GenBank/DDBJ databases">
        <authorList>
            <person name="Corre E."/>
            <person name="Pelletier E."/>
            <person name="Niang G."/>
            <person name="Scheremetjew M."/>
            <person name="Finn R."/>
            <person name="Kale V."/>
            <person name="Holt S."/>
            <person name="Cochrane G."/>
            <person name="Meng A."/>
            <person name="Brown T."/>
            <person name="Cohen L."/>
        </authorList>
    </citation>
    <scope>NUCLEOTIDE SEQUENCE</scope>
    <source>
        <strain evidence="2">CCMP 2712</strain>
    </source>
</reference>
<organism evidence="2">
    <name type="scientific">Guillardia theta</name>
    <name type="common">Cryptophyte</name>
    <name type="synonym">Cryptomonas phi</name>
    <dbReference type="NCBI Taxonomy" id="55529"/>
    <lineage>
        <taxon>Eukaryota</taxon>
        <taxon>Cryptophyceae</taxon>
        <taxon>Pyrenomonadales</taxon>
        <taxon>Geminigeraceae</taxon>
        <taxon>Guillardia</taxon>
    </lineage>
</organism>
<dbReference type="EMBL" id="HBKN01049598">
    <property type="protein sequence ID" value="CAE2340301.1"/>
    <property type="molecule type" value="Transcribed_RNA"/>
</dbReference>
<feature type="region of interest" description="Disordered" evidence="1">
    <location>
        <begin position="138"/>
        <end position="157"/>
    </location>
</feature>
<name>A0A7S4UTC5_GUITH</name>
<evidence type="ECO:0000256" key="1">
    <source>
        <dbReference type="SAM" id="MobiDB-lite"/>
    </source>
</evidence>
<sequence>MATCSAFLPFKKLRSVGATDSNEIDISSFCSVPSAAVESTIIDCQEEHGREFARAHNSDAQSSSKSDDDTASCSSPCDSRYFDPYLKNGPSHKSLWLIPTRAGYGDWMEEALAHVQQKPESEPSLRYLSDCSEAASYRSQVESSDDPDECSESPHWKFGRSNVGRSFSDVAPRLVGSKDKTSRSHTENSNAQVQSLICVSRYPKFCIHPTFLQFLPQDAQRALERLDSAVSSSEMKANAKKRMKDLLLLLVRLADANVLTLVKSKNDEENSMLGFAEIHVHELPRFNSDIRLMVQEDKQHCWLVNGKVDIKEPTGPVYEILRQIGIRPVRGMRGPRFSDPGKRDFMYSYRYAYDEGLMNRNRGRLQPGFIGKNQKRQHME</sequence>
<feature type="region of interest" description="Disordered" evidence="1">
    <location>
        <begin position="52"/>
        <end position="73"/>
    </location>
</feature>
<proteinExistence type="predicted"/>
<gene>
    <name evidence="2" type="ORF">GTHE00462_LOCUS38756</name>
</gene>
<evidence type="ECO:0000313" key="2">
    <source>
        <dbReference type="EMBL" id="CAE2340301.1"/>
    </source>
</evidence>
<accession>A0A7S4UTC5</accession>
<protein>
    <submittedName>
        <fullName evidence="2">Uncharacterized protein</fullName>
    </submittedName>
</protein>